<reference evidence="2 3" key="1">
    <citation type="submission" date="2019-07" db="EMBL/GenBank/DDBJ databases">
        <title>The pathways for chlorine oxyanion respiration interact through the shared metabolite chlorate.</title>
        <authorList>
            <person name="Barnum T.P."/>
            <person name="Cheng Y."/>
            <person name="Hill K.A."/>
            <person name="Lucas L.N."/>
            <person name="Carlson H.K."/>
            <person name="Coates J.D."/>
        </authorList>
    </citation>
    <scope>NUCLEOTIDE SEQUENCE [LARGE SCALE GENOMIC DNA]</scope>
    <source>
        <strain evidence="2 3">SFB-3</strain>
    </source>
</reference>
<organism evidence="2 3">
    <name type="scientific">Denitromonas halophila</name>
    <dbReference type="NCBI Taxonomy" id="1629404"/>
    <lineage>
        <taxon>Bacteria</taxon>
        <taxon>Pseudomonadati</taxon>
        <taxon>Pseudomonadota</taxon>
        <taxon>Betaproteobacteria</taxon>
        <taxon>Rhodocyclales</taxon>
        <taxon>Zoogloeaceae</taxon>
        <taxon>Denitromonas</taxon>
    </lineage>
</organism>
<accession>A0A557QWH4</accession>
<dbReference type="SMART" id="SM00255">
    <property type="entry name" value="TIR"/>
    <property type="match status" value="1"/>
</dbReference>
<dbReference type="GO" id="GO:0007165">
    <property type="term" value="P:signal transduction"/>
    <property type="evidence" value="ECO:0007669"/>
    <property type="project" value="InterPro"/>
</dbReference>
<proteinExistence type="predicted"/>
<dbReference type="Gene3D" id="3.40.50.10140">
    <property type="entry name" value="Toll/interleukin-1 receptor homology (TIR) domain"/>
    <property type="match status" value="1"/>
</dbReference>
<dbReference type="SUPFAM" id="SSF52200">
    <property type="entry name" value="Toll/Interleukin receptor TIR domain"/>
    <property type="match status" value="1"/>
</dbReference>
<dbReference type="Proteomes" id="UP000319502">
    <property type="component" value="Unassembled WGS sequence"/>
</dbReference>
<evidence type="ECO:0000313" key="3">
    <source>
        <dbReference type="Proteomes" id="UP000319502"/>
    </source>
</evidence>
<dbReference type="OrthoDB" id="7055795at2"/>
<comment type="caution">
    <text evidence="2">The sequence shown here is derived from an EMBL/GenBank/DDBJ whole genome shotgun (WGS) entry which is preliminary data.</text>
</comment>
<evidence type="ECO:0000259" key="1">
    <source>
        <dbReference type="PROSITE" id="PS50104"/>
    </source>
</evidence>
<dbReference type="RefSeq" id="WP_144309426.1">
    <property type="nucleotide sequence ID" value="NZ_VMNK01000007.1"/>
</dbReference>
<dbReference type="Pfam" id="PF13676">
    <property type="entry name" value="TIR_2"/>
    <property type="match status" value="1"/>
</dbReference>
<dbReference type="InterPro" id="IPR035897">
    <property type="entry name" value="Toll_tir_struct_dom_sf"/>
</dbReference>
<feature type="domain" description="TIR" evidence="1">
    <location>
        <begin position="120"/>
        <end position="252"/>
    </location>
</feature>
<dbReference type="AlphaFoldDB" id="A0A557QWH4"/>
<evidence type="ECO:0000313" key="2">
    <source>
        <dbReference type="EMBL" id="TVO57186.1"/>
    </source>
</evidence>
<gene>
    <name evidence="2" type="ORF">FHP91_09830</name>
</gene>
<dbReference type="InterPro" id="IPR000157">
    <property type="entry name" value="TIR_dom"/>
</dbReference>
<protein>
    <submittedName>
        <fullName evidence="2">Toll/interleukin-1 receptor domain-containing protein</fullName>
    </submittedName>
</protein>
<dbReference type="EMBL" id="VMNK01000007">
    <property type="protein sequence ID" value="TVO57186.1"/>
    <property type="molecule type" value="Genomic_DNA"/>
</dbReference>
<keyword evidence="2" id="KW-0675">Receptor</keyword>
<sequence>MPFSSTEFHYGPVIVVHGKHKGRIGYLDNDTTHRGKECGIVKFADPLLTPYYQYVQLEYLDYPNTQQLMKRYERLIGVLSPYKQDESDLQLRVTALEEIALVAGLLNDRLFKAQFERSPRGARLFISHSSADKDFVRGLAVDLAARGHQPWLDEWEILAGESITEHVSAGIEDADFLILVLSKAAVQSRWVEQEWQAKHWTEINDRRVRVIPVLKDSCEIPTLLRTKKYVDMRDENYTVGLELLLNSIGKLLAKRAEA</sequence>
<dbReference type="PROSITE" id="PS50104">
    <property type="entry name" value="TIR"/>
    <property type="match status" value="1"/>
</dbReference>
<keyword evidence="3" id="KW-1185">Reference proteome</keyword>
<name>A0A557QWH4_9RHOO</name>